<sequence>MTVISAVLLMFMILLYLILKPDNKQTKARINTIVNNAKNQSSLPTEHVSIRRQTEGSGNVKLDEIIRHLTPKPDLLRENMQKAGLHPNLGRLLIISIIVGVLFFGLFHLTTSHPLILKALLAVIFGLGAPHFGLYVLKKRRQKKFLALFPDAIDLMVRALKAGLPITEAIKNAGEEIADPVGTELLKVTNGVKIGGKLPDELAKAQNRLDLQEFQFFTVALSIQMETGGNLSETLANLSDILRKRKQMQLKIKAMSSEAKASAYIIGSLPFVMFALIHTMNPGYTSQLLTDPRGHFALGVGLFMIALGCGVMYKMVKFEI</sequence>
<keyword evidence="4 6" id="KW-1133">Transmembrane helix</keyword>
<evidence type="ECO:0000256" key="5">
    <source>
        <dbReference type="ARBA" id="ARBA00023136"/>
    </source>
</evidence>
<keyword evidence="2" id="KW-1003">Cell membrane</keyword>
<keyword evidence="9" id="KW-1185">Reference proteome</keyword>
<dbReference type="InterPro" id="IPR042094">
    <property type="entry name" value="T2SS_GspF_sf"/>
</dbReference>
<evidence type="ECO:0000256" key="2">
    <source>
        <dbReference type="ARBA" id="ARBA00022475"/>
    </source>
</evidence>
<dbReference type="InterPro" id="IPR018076">
    <property type="entry name" value="T2SS_GspF_dom"/>
</dbReference>
<proteinExistence type="predicted"/>
<accession>A0A0M2RCA0</accession>
<evidence type="ECO:0000313" key="8">
    <source>
        <dbReference type="EMBL" id="KKJ77635.1"/>
    </source>
</evidence>
<feature type="transmembrane region" description="Helical" evidence="6">
    <location>
        <begin position="89"/>
        <end position="109"/>
    </location>
</feature>
<dbReference type="PANTHER" id="PTHR35007:SF1">
    <property type="entry name" value="PILUS ASSEMBLY PROTEIN"/>
    <property type="match status" value="1"/>
</dbReference>
<comment type="subcellular location">
    <subcellularLocation>
        <location evidence="1">Cell membrane</location>
        <topology evidence="1">Multi-pass membrane protein</topology>
    </subcellularLocation>
</comment>
<evidence type="ECO:0000259" key="7">
    <source>
        <dbReference type="Pfam" id="PF00482"/>
    </source>
</evidence>
<dbReference type="STRING" id="1549748.WH95_07120"/>
<dbReference type="AlphaFoldDB" id="A0A0M2RCA0"/>
<comment type="caution">
    <text evidence="8">The sequence shown here is derived from an EMBL/GenBank/DDBJ whole genome shotgun (WGS) entry which is preliminary data.</text>
</comment>
<feature type="transmembrane region" description="Helical" evidence="6">
    <location>
        <begin position="6"/>
        <end position="22"/>
    </location>
</feature>
<dbReference type="GO" id="GO:0005886">
    <property type="term" value="C:plasma membrane"/>
    <property type="evidence" value="ECO:0007669"/>
    <property type="project" value="UniProtKB-SubCell"/>
</dbReference>
<evidence type="ECO:0000256" key="1">
    <source>
        <dbReference type="ARBA" id="ARBA00004651"/>
    </source>
</evidence>
<evidence type="ECO:0000256" key="4">
    <source>
        <dbReference type="ARBA" id="ARBA00022989"/>
    </source>
</evidence>
<feature type="transmembrane region" description="Helical" evidence="6">
    <location>
        <begin position="261"/>
        <end position="284"/>
    </location>
</feature>
<name>A0A0M2RCA0_9PROT</name>
<feature type="transmembrane region" description="Helical" evidence="6">
    <location>
        <begin position="296"/>
        <end position="316"/>
    </location>
</feature>
<keyword evidence="5 6" id="KW-0472">Membrane</keyword>
<dbReference type="PANTHER" id="PTHR35007">
    <property type="entry name" value="INTEGRAL MEMBRANE PROTEIN-RELATED"/>
    <property type="match status" value="1"/>
</dbReference>
<protein>
    <recommendedName>
        <fullName evidence="7">Type II secretion system protein GspF domain-containing protein</fullName>
    </recommendedName>
</protein>
<keyword evidence="3 6" id="KW-0812">Transmembrane</keyword>
<dbReference type="PATRIC" id="fig|1549748.8.peg.3384"/>
<reference evidence="8 9" key="1">
    <citation type="submission" date="2015-03" db="EMBL/GenBank/DDBJ databases">
        <title>Genome sequence of Kiloniella sp. P1-1, isolated from the gut microflora of Pacific white shrimp, Penaeus vannamei.</title>
        <authorList>
            <person name="Shao Z."/>
            <person name="Wang L."/>
            <person name="Li X."/>
        </authorList>
    </citation>
    <scope>NUCLEOTIDE SEQUENCE [LARGE SCALE GENOMIC DNA]</scope>
    <source>
        <strain evidence="8 9">P1-1</strain>
    </source>
</reference>
<organism evidence="8 9">
    <name type="scientific">Kiloniella litopenaei</name>
    <dbReference type="NCBI Taxonomy" id="1549748"/>
    <lineage>
        <taxon>Bacteria</taxon>
        <taxon>Pseudomonadati</taxon>
        <taxon>Pseudomonadota</taxon>
        <taxon>Alphaproteobacteria</taxon>
        <taxon>Rhodospirillales</taxon>
        <taxon>Kiloniellaceae</taxon>
        <taxon>Kiloniella</taxon>
    </lineage>
</organism>
<dbReference type="Pfam" id="PF00482">
    <property type="entry name" value="T2SSF"/>
    <property type="match status" value="1"/>
</dbReference>
<dbReference type="Proteomes" id="UP000034491">
    <property type="component" value="Unassembled WGS sequence"/>
</dbReference>
<gene>
    <name evidence="8" type="ORF">WH95_07120</name>
</gene>
<evidence type="ECO:0000256" key="3">
    <source>
        <dbReference type="ARBA" id="ARBA00022692"/>
    </source>
</evidence>
<feature type="domain" description="Type II secretion system protein GspF" evidence="7">
    <location>
        <begin position="153"/>
        <end position="277"/>
    </location>
</feature>
<feature type="transmembrane region" description="Helical" evidence="6">
    <location>
        <begin position="115"/>
        <end position="137"/>
    </location>
</feature>
<dbReference type="Gene3D" id="1.20.81.30">
    <property type="entry name" value="Type II secretion system (T2SS), domain F"/>
    <property type="match status" value="1"/>
</dbReference>
<dbReference type="EMBL" id="LANI01000004">
    <property type="protein sequence ID" value="KKJ77635.1"/>
    <property type="molecule type" value="Genomic_DNA"/>
</dbReference>
<evidence type="ECO:0000313" key="9">
    <source>
        <dbReference type="Proteomes" id="UP000034491"/>
    </source>
</evidence>
<evidence type="ECO:0000256" key="6">
    <source>
        <dbReference type="SAM" id="Phobius"/>
    </source>
</evidence>